<sequence length="129" mass="14668">MAILEHLPRLAMYLLSMTITVSNIKSAICEEPVSRCPPLRRQRCPRDTTWRSAQKSLRAVHPQTNLNRSGQPQEDSPRQPTRRTSVSLNTELRLPVGRASALGHWWARVCVGVWEWTNAATVLCHSQED</sequence>
<dbReference type="EMBL" id="BPLR01013473">
    <property type="protein sequence ID" value="GIY61488.1"/>
    <property type="molecule type" value="Genomic_DNA"/>
</dbReference>
<keyword evidence="3" id="KW-1185">Reference proteome</keyword>
<name>A0AAV4UUZ4_CAEEX</name>
<feature type="compositionally biased region" description="Polar residues" evidence="1">
    <location>
        <begin position="62"/>
        <end position="88"/>
    </location>
</feature>
<dbReference type="Proteomes" id="UP001054945">
    <property type="component" value="Unassembled WGS sequence"/>
</dbReference>
<protein>
    <submittedName>
        <fullName evidence="2">Uncharacterized protein</fullName>
    </submittedName>
</protein>
<dbReference type="AlphaFoldDB" id="A0AAV4UUZ4"/>
<gene>
    <name evidence="2" type="ORF">CEXT_399941</name>
</gene>
<evidence type="ECO:0000313" key="2">
    <source>
        <dbReference type="EMBL" id="GIY61488.1"/>
    </source>
</evidence>
<comment type="caution">
    <text evidence="2">The sequence shown here is derived from an EMBL/GenBank/DDBJ whole genome shotgun (WGS) entry which is preliminary data.</text>
</comment>
<evidence type="ECO:0000256" key="1">
    <source>
        <dbReference type="SAM" id="MobiDB-lite"/>
    </source>
</evidence>
<evidence type="ECO:0000313" key="3">
    <source>
        <dbReference type="Proteomes" id="UP001054945"/>
    </source>
</evidence>
<reference evidence="2 3" key="1">
    <citation type="submission" date="2021-06" db="EMBL/GenBank/DDBJ databases">
        <title>Caerostris extrusa draft genome.</title>
        <authorList>
            <person name="Kono N."/>
            <person name="Arakawa K."/>
        </authorList>
    </citation>
    <scope>NUCLEOTIDE SEQUENCE [LARGE SCALE GENOMIC DNA]</scope>
</reference>
<organism evidence="2 3">
    <name type="scientific">Caerostris extrusa</name>
    <name type="common">Bark spider</name>
    <name type="synonym">Caerostris bankana</name>
    <dbReference type="NCBI Taxonomy" id="172846"/>
    <lineage>
        <taxon>Eukaryota</taxon>
        <taxon>Metazoa</taxon>
        <taxon>Ecdysozoa</taxon>
        <taxon>Arthropoda</taxon>
        <taxon>Chelicerata</taxon>
        <taxon>Arachnida</taxon>
        <taxon>Araneae</taxon>
        <taxon>Araneomorphae</taxon>
        <taxon>Entelegynae</taxon>
        <taxon>Araneoidea</taxon>
        <taxon>Araneidae</taxon>
        <taxon>Caerostris</taxon>
    </lineage>
</organism>
<feature type="region of interest" description="Disordered" evidence="1">
    <location>
        <begin position="51"/>
        <end position="88"/>
    </location>
</feature>
<accession>A0AAV4UUZ4</accession>
<proteinExistence type="predicted"/>